<evidence type="ECO:0000256" key="6">
    <source>
        <dbReference type="ARBA" id="ARBA00047597"/>
    </source>
</evidence>
<dbReference type="EMBL" id="CP050268">
    <property type="protein sequence ID" value="QIR07979.1"/>
    <property type="molecule type" value="Genomic_DNA"/>
</dbReference>
<keyword evidence="5" id="KW-0548">Nucleotidyltransferase</keyword>
<evidence type="ECO:0000313" key="7">
    <source>
        <dbReference type="EMBL" id="QIR07979.1"/>
    </source>
</evidence>
<dbReference type="Pfam" id="PF01129">
    <property type="entry name" value="ART"/>
    <property type="match status" value="1"/>
</dbReference>
<keyword evidence="3" id="KW-0328">Glycosyltransferase</keyword>
<dbReference type="PROSITE" id="PS51996">
    <property type="entry name" value="TR_MART"/>
    <property type="match status" value="1"/>
</dbReference>
<dbReference type="Proteomes" id="UP000501408">
    <property type="component" value="Plasmid pM138.1"/>
</dbReference>
<evidence type="ECO:0000256" key="1">
    <source>
        <dbReference type="ARBA" id="ARBA00009558"/>
    </source>
</evidence>
<comment type="similarity">
    <text evidence="1">Belongs to the Arg-specific ADP-ribosyltransferase family.</text>
</comment>
<keyword evidence="8" id="KW-1185">Reference proteome</keyword>
<proteinExistence type="inferred from homology"/>
<dbReference type="RefSeq" id="WP_167315439.1">
    <property type="nucleotide sequence ID" value="NZ_CP050268.1"/>
</dbReference>
<organism evidence="7 8">
    <name type="scientific">Salinivibrio costicola</name>
    <name type="common">Vibrio costicola</name>
    <dbReference type="NCBI Taxonomy" id="51367"/>
    <lineage>
        <taxon>Bacteria</taxon>
        <taxon>Pseudomonadati</taxon>
        <taxon>Pseudomonadota</taxon>
        <taxon>Gammaproteobacteria</taxon>
        <taxon>Vibrionales</taxon>
        <taxon>Vibrionaceae</taxon>
        <taxon>Salinivibrio</taxon>
    </lineage>
</organism>
<evidence type="ECO:0000256" key="3">
    <source>
        <dbReference type="ARBA" id="ARBA00022676"/>
    </source>
</evidence>
<dbReference type="EC" id="2.4.2.31" evidence="2"/>
<geneLocation type="plasmid" evidence="7 8">
    <name>pM138.1</name>
</geneLocation>
<accession>A0ABX6K8W4</accession>
<name>A0ABX6K8W4_SALCS</name>
<protein>
    <recommendedName>
        <fullName evidence="2">NAD(+)--protein-arginine ADP-ribosyltransferase</fullName>
        <ecNumber evidence="2">2.4.2.31</ecNumber>
    </recommendedName>
</protein>
<dbReference type="Gene3D" id="3.90.176.10">
    <property type="entry name" value="Toxin ADP-ribosyltransferase, Chain A, domain 1"/>
    <property type="match status" value="1"/>
</dbReference>
<dbReference type="SUPFAM" id="SSF56399">
    <property type="entry name" value="ADP-ribosylation"/>
    <property type="match status" value="1"/>
</dbReference>
<evidence type="ECO:0000313" key="8">
    <source>
        <dbReference type="Proteomes" id="UP000501408"/>
    </source>
</evidence>
<dbReference type="InterPro" id="IPR000768">
    <property type="entry name" value="ART"/>
</dbReference>
<evidence type="ECO:0000256" key="4">
    <source>
        <dbReference type="ARBA" id="ARBA00022679"/>
    </source>
</evidence>
<reference evidence="7 8" key="1">
    <citation type="submission" date="2020-03" db="EMBL/GenBank/DDBJ databases">
        <title>Genome mining reveals the biosynthetic pathways of PHA and ectoines of the halophilic strain Salinivibrio costicola M318 isolated from fermented shrimp paste.</title>
        <authorList>
            <person name="Doan T.V."/>
            <person name="Tran L.T."/>
            <person name="Trieu T.A."/>
            <person name="Nguyen Q.V."/>
            <person name="Quach T.N."/>
            <person name="Phi T.Q."/>
            <person name="Kumar S."/>
        </authorList>
    </citation>
    <scope>NUCLEOTIDE SEQUENCE [LARGE SCALE GENOMIC DNA]</scope>
    <source>
        <strain evidence="7 8">M318</strain>
        <plasmid evidence="7 8">pM138.1</plasmid>
    </source>
</reference>
<evidence type="ECO:0000256" key="5">
    <source>
        <dbReference type="ARBA" id="ARBA00022695"/>
    </source>
</evidence>
<keyword evidence="7" id="KW-0614">Plasmid</keyword>
<comment type="catalytic activity">
    <reaction evidence="6">
        <text>L-arginyl-[protein] + NAD(+) = N(omega)-(ADP-D-ribosyl)-L-arginyl-[protein] + nicotinamide + H(+)</text>
        <dbReference type="Rhea" id="RHEA:19149"/>
        <dbReference type="Rhea" id="RHEA-COMP:10532"/>
        <dbReference type="Rhea" id="RHEA-COMP:15087"/>
        <dbReference type="ChEBI" id="CHEBI:15378"/>
        <dbReference type="ChEBI" id="CHEBI:17154"/>
        <dbReference type="ChEBI" id="CHEBI:29965"/>
        <dbReference type="ChEBI" id="CHEBI:57540"/>
        <dbReference type="ChEBI" id="CHEBI:142554"/>
        <dbReference type="EC" id="2.4.2.31"/>
    </reaction>
</comment>
<keyword evidence="4" id="KW-0808">Transferase</keyword>
<sequence>MLVEFLGEEIYDRFWLSVQTNHSKLNKNVLLERDEAVALYAYTNVYPPFYDAINGALREGDAGHFLIALLDQAIAKLPNYSSNIVYRWTSPPIEQIKALERGSLVEELGYVSTLKEPNELDMVDGDCLLFSIYHLSGRDISLYSDDFSSAIQEVLIPRGASFLKVELLSSDFDMSLKQT</sequence>
<evidence type="ECO:0000256" key="2">
    <source>
        <dbReference type="ARBA" id="ARBA00012031"/>
    </source>
</evidence>
<gene>
    <name evidence="7" type="ORF">HBA18_16250</name>
</gene>